<accession>A0ABS8WFI8</accession>
<gene>
    <name evidence="1" type="ORF">K6Y31_20970</name>
</gene>
<evidence type="ECO:0000313" key="1">
    <source>
        <dbReference type="EMBL" id="MCE2597250.1"/>
    </source>
</evidence>
<proteinExistence type="predicted"/>
<comment type="caution">
    <text evidence="1">The sequence shown here is derived from an EMBL/GenBank/DDBJ whole genome shotgun (WGS) entry which is preliminary data.</text>
</comment>
<protein>
    <submittedName>
        <fullName evidence="1">Uncharacterized protein</fullName>
    </submittedName>
</protein>
<name>A0ABS8WFI8_9GAMM</name>
<dbReference type="Proteomes" id="UP001201273">
    <property type="component" value="Unassembled WGS sequence"/>
</dbReference>
<reference evidence="1 2" key="1">
    <citation type="journal article" date="2022" name="Environ. Microbiol. Rep.">
        <title>Eco-phylogenetic analyses reveal divergent evolution of vitamin B12 metabolism in the marine bacterial family 'Psychromonadaceae'.</title>
        <authorList>
            <person name="Jin X."/>
            <person name="Yang Y."/>
            <person name="Cao H."/>
            <person name="Gao B."/>
            <person name="Zhao Z."/>
        </authorList>
    </citation>
    <scope>NUCLEOTIDE SEQUENCE [LARGE SCALE GENOMIC DNA]</scope>
    <source>
        <strain evidence="1 2">MKS20</strain>
    </source>
</reference>
<keyword evidence="2" id="KW-1185">Reference proteome</keyword>
<sequence>MRTTHKLSDALIMLHTQKQTKRGWLQTYVIPHSSVRVLQICTSTPQQDQTMCCLSCYFNRKTFRNGQSYGEIDQEHFLIH</sequence>
<organism evidence="1 2">
    <name type="scientific">Motilimonas cestriensis</name>
    <dbReference type="NCBI Taxonomy" id="2742685"/>
    <lineage>
        <taxon>Bacteria</taxon>
        <taxon>Pseudomonadati</taxon>
        <taxon>Pseudomonadota</taxon>
        <taxon>Gammaproteobacteria</taxon>
        <taxon>Alteromonadales</taxon>
        <taxon>Alteromonadales genera incertae sedis</taxon>
        <taxon>Motilimonas</taxon>
    </lineage>
</organism>
<dbReference type="RefSeq" id="WP_233055003.1">
    <property type="nucleotide sequence ID" value="NZ_JAIMJA010000036.1"/>
</dbReference>
<dbReference type="EMBL" id="JAIMJA010000036">
    <property type="protein sequence ID" value="MCE2597250.1"/>
    <property type="molecule type" value="Genomic_DNA"/>
</dbReference>
<evidence type="ECO:0000313" key="2">
    <source>
        <dbReference type="Proteomes" id="UP001201273"/>
    </source>
</evidence>